<accession>A0A9W7B226</accession>
<name>A0A9W7B226_9STRA</name>
<proteinExistence type="predicted"/>
<feature type="signal peptide" evidence="1">
    <location>
        <begin position="1"/>
        <end position="17"/>
    </location>
</feature>
<evidence type="ECO:0000256" key="1">
    <source>
        <dbReference type="SAM" id="SignalP"/>
    </source>
</evidence>
<organism evidence="2 3">
    <name type="scientific">Triparma laevis f. inornata</name>
    <dbReference type="NCBI Taxonomy" id="1714386"/>
    <lineage>
        <taxon>Eukaryota</taxon>
        <taxon>Sar</taxon>
        <taxon>Stramenopiles</taxon>
        <taxon>Ochrophyta</taxon>
        <taxon>Bolidophyceae</taxon>
        <taxon>Parmales</taxon>
        <taxon>Triparmaceae</taxon>
        <taxon>Triparma</taxon>
    </lineage>
</organism>
<keyword evidence="1" id="KW-0732">Signal</keyword>
<dbReference type="Proteomes" id="UP001162640">
    <property type="component" value="Unassembled WGS sequence"/>
</dbReference>
<evidence type="ECO:0000313" key="3">
    <source>
        <dbReference type="Proteomes" id="UP001162640"/>
    </source>
</evidence>
<comment type="caution">
    <text evidence="2">The sequence shown here is derived from an EMBL/GenBank/DDBJ whole genome shotgun (WGS) entry which is preliminary data.</text>
</comment>
<sequence length="227" mass="24690">MHLKIILLLSLIVTVAGLKATKGKKAKKAKGKSNVNNQCLSRNQLETRVANIKDVYAPDPNANVYSYCQANIIETLTADNIVGVNTRFSSTGDYQSPTISWVEGSLGVAGLELTIYFYLEGNTAEGGTRQGEEHSFSLIGVWNFEFNEIVFVNAESNAGYGQTITCRPTSTDGYGGDLTSLFCSMIETSSPPANDSDNYIGLSYTMYLVKGENSCPCVYKIADFVDH</sequence>
<gene>
    <name evidence="2" type="ORF">TL16_g09431</name>
</gene>
<protein>
    <submittedName>
        <fullName evidence="2">Uncharacterized protein</fullName>
    </submittedName>
</protein>
<evidence type="ECO:0000313" key="2">
    <source>
        <dbReference type="EMBL" id="GMH82941.1"/>
    </source>
</evidence>
<dbReference type="AlphaFoldDB" id="A0A9W7B226"/>
<reference evidence="3" key="1">
    <citation type="journal article" date="2023" name="Commun. Biol.">
        <title>Genome analysis of Parmales, the sister group of diatoms, reveals the evolutionary specialization of diatoms from phago-mixotrophs to photoautotrophs.</title>
        <authorList>
            <person name="Ban H."/>
            <person name="Sato S."/>
            <person name="Yoshikawa S."/>
            <person name="Yamada K."/>
            <person name="Nakamura Y."/>
            <person name="Ichinomiya M."/>
            <person name="Sato N."/>
            <person name="Blanc-Mathieu R."/>
            <person name="Endo H."/>
            <person name="Kuwata A."/>
            <person name="Ogata H."/>
        </authorList>
    </citation>
    <scope>NUCLEOTIDE SEQUENCE [LARGE SCALE GENOMIC DNA]</scope>
</reference>
<dbReference type="EMBL" id="BLQM01000321">
    <property type="protein sequence ID" value="GMH82941.1"/>
    <property type="molecule type" value="Genomic_DNA"/>
</dbReference>
<feature type="chain" id="PRO_5040893511" evidence="1">
    <location>
        <begin position="18"/>
        <end position="227"/>
    </location>
</feature>